<organism evidence="3 4">
    <name type="scientific">Brachyspira catarrhinii</name>
    <dbReference type="NCBI Taxonomy" id="2528966"/>
    <lineage>
        <taxon>Bacteria</taxon>
        <taxon>Pseudomonadati</taxon>
        <taxon>Spirochaetota</taxon>
        <taxon>Spirochaetia</taxon>
        <taxon>Brachyspirales</taxon>
        <taxon>Brachyspiraceae</taxon>
        <taxon>Brachyspira</taxon>
    </lineage>
</organism>
<proteinExistence type="predicted"/>
<dbReference type="Pfam" id="PF00589">
    <property type="entry name" value="Phage_integrase"/>
    <property type="match status" value="1"/>
</dbReference>
<dbReference type="RefSeq" id="WP_137999515.1">
    <property type="nucleotide sequence ID" value="NZ_SJDU01000911.1"/>
</dbReference>
<evidence type="ECO:0000259" key="2">
    <source>
        <dbReference type="PROSITE" id="PS51898"/>
    </source>
</evidence>
<protein>
    <submittedName>
        <fullName evidence="3">Site-specific integrase</fullName>
    </submittedName>
</protein>
<dbReference type="InterPro" id="IPR013762">
    <property type="entry name" value="Integrase-like_cat_sf"/>
</dbReference>
<evidence type="ECO:0000256" key="1">
    <source>
        <dbReference type="ARBA" id="ARBA00023172"/>
    </source>
</evidence>
<evidence type="ECO:0000313" key="4">
    <source>
        <dbReference type="Proteomes" id="UP000310168"/>
    </source>
</evidence>
<dbReference type="EMBL" id="SJDU01000911">
    <property type="protein sequence ID" value="TKZ17244.1"/>
    <property type="molecule type" value="Genomic_DNA"/>
</dbReference>
<feature type="domain" description="Tyr recombinase" evidence="2">
    <location>
        <begin position="1"/>
        <end position="78"/>
    </location>
</feature>
<keyword evidence="1" id="KW-0233">DNA recombination</keyword>
<name>A0ABY2TLP7_9SPIR</name>
<evidence type="ECO:0000313" key="3">
    <source>
        <dbReference type="EMBL" id="TKZ17244.1"/>
    </source>
</evidence>
<dbReference type="Gene3D" id="1.10.443.10">
    <property type="entry name" value="Intergrase catalytic core"/>
    <property type="match status" value="1"/>
</dbReference>
<keyword evidence="4" id="KW-1185">Reference proteome</keyword>
<dbReference type="PROSITE" id="PS51898">
    <property type="entry name" value="TYR_RECOMBINASE"/>
    <property type="match status" value="1"/>
</dbReference>
<sequence length="78" mass="9258">NQRNILMFLILATTGIRRKEVVGIKLDDIDFQNNLIYIANPKGNKKPRYVLLAEIVKNYLKDYLIERNKIAEKMYKIF</sequence>
<dbReference type="InterPro" id="IPR011010">
    <property type="entry name" value="DNA_brk_join_enz"/>
</dbReference>
<dbReference type="InterPro" id="IPR002104">
    <property type="entry name" value="Integrase_catalytic"/>
</dbReference>
<dbReference type="Proteomes" id="UP000310168">
    <property type="component" value="Unassembled WGS sequence"/>
</dbReference>
<reference evidence="3 4" key="1">
    <citation type="journal article" date="2019" name="Anaerobe">
        <title>Brachyspira catarrhinii sp. nov., an anaerobic intestinal spirochaete isolated from vervet monkeys may have been misidentified as Brachyspira aalborgi in previous studies.</title>
        <authorList>
            <person name="Phillips N.D."/>
            <person name="La T."/>
            <person name="Hampson D.J."/>
        </authorList>
    </citation>
    <scope>NUCLEOTIDE SEQUENCE [LARGE SCALE GENOMIC DNA]</scope>
    <source>
        <strain evidence="3 4">Z12</strain>
    </source>
</reference>
<dbReference type="CDD" id="cd00397">
    <property type="entry name" value="DNA_BRE_C"/>
    <property type="match status" value="1"/>
</dbReference>
<accession>A0ABY2TLP7</accession>
<gene>
    <name evidence="3" type="ORF">EZH24_13800</name>
</gene>
<comment type="caution">
    <text evidence="3">The sequence shown here is derived from an EMBL/GenBank/DDBJ whole genome shotgun (WGS) entry which is preliminary data.</text>
</comment>
<feature type="non-terminal residue" evidence="3">
    <location>
        <position position="1"/>
    </location>
</feature>
<dbReference type="SUPFAM" id="SSF56349">
    <property type="entry name" value="DNA breaking-rejoining enzymes"/>
    <property type="match status" value="1"/>
</dbReference>